<dbReference type="AlphaFoldDB" id="A0A2P6PCZ9"/>
<accession>A0A2P6PCZ9</accession>
<name>A0A2P6PCZ9_ROSCH</name>
<keyword evidence="1" id="KW-1133">Transmembrane helix</keyword>
<evidence type="ECO:0000256" key="1">
    <source>
        <dbReference type="SAM" id="Phobius"/>
    </source>
</evidence>
<reference evidence="2 3" key="1">
    <citation type="journal article" date="2018" name="Nat. Genet.">
        <title>The Rosa genome provides new insights in the design of modern roses.</title>
        <authorList>
            <person name="Bendahmane M."/>
        </authorList>
    </citation>
    <scope>NUCLEOTIDE SEQUENCE [LARGE SCALE GENOMIC DNA]</scope>
    <source>
        <strain evidence="3">cv. Old Blush</strain>
    </source>
</reference>
<protein>
    <submittedName>
        <fullName evidence="2">Uncharacterized protein</fullName>
    </submittedName>
</protein>
<keyword evidence="3" id="KW-1185">Reference proteome</keyword>
<organism evidence="2 3">
    <name type="scientific">Rosa chinensis</name>
    <name type="common">China rose</name>
    <dbReference type="NCBI Taxonomy" id="74649"/>
    <lineage>
        <taxon>Eukaryota</taxon>
        <taxon>Viridiplantae</taxon>
        <taxon>Streptophyta</taxon>
        <taxon>Embryophyta</taxon>
        <taxon>Tracheophyta</taxon>
        <taxon>Spermatophyta</taxon>
        <taxon>Magnoliopsida</taxon>
        <taxon>eudicotyledons</taxon>
        <taxon>Gunneridae</taxon>
        <taxon>Pentapetalae</taxon>
        <taxon>rosids</taxon>
        <taxon>fabids</taxon>
        <taxon>Rosales</taxon>
        <taxon>Rosaceae</taxon>
        <taxon>Rosoideae</taxon>
        <taxon>Rosoideae incertae sedis</taxon>
        <taxon>Rosa</taxon>
    </lineage>
</organism>
<comment type="caution">
    <text evidence="2">The sequence shown here is derived from an EMBL/GenBank/DDBJ whole genome shotgun (WGS) entry which is preliminary data.</text>
</comment>
<dbReference type="Gramene" id="PRQ19807">
    <property type="protein sequence ID" value="PRQ19807"/>
    <property type="gene ID" value="RchiOBHm_Chr7g0221361"/>
</dbReference>
<evidence type="ECO:0000313" key="3">
    <source>
        <dbReference type="Proteomes" id="UP000238479"/>
    </source>
</evidence>
<evidence type="ECO:0000313" key="2">
    <source>
        <dbReference type="EMBL" id="PRQ19807.1"/>
    </source>
</evidence>
<dbReference type="Proteomes" id="UP000238479">
    <property type="component" value="Chromosome 7"/>
</dbReference>
<gene>
    <name evidence="2" type="ORF">RchiOBHm_Chr7g0221361</name>
</gene>
<sequence length="72" mass="8501">MASKVSNKFKSRIKVGEENLTSKHRSKCDDKIRQPCPILLNFQYNTMVAVSIYVFFFWTDAKLMEDLNDVYF</sequence>
<proteinExistence type="predicted"/>
<feature type="transmembrane region" description="Helical" evidence="1">
    <location>
        <begin position="38"/>
        <end position="58"/>
    </location>
</feature>
<keyword evidence="1" id="KW-0812">Transmembrane</keyword>
<keyword evidence="1" id="KW-0472">Membrane</keyword>
<dbReference type="EMBL" id="PDCK01000045">
    <property type="protein sequence ID" value="PRQ19807.1"/>
    <property type="molecule type" value="Genomic_DNA"/>
</dbReference>